<sequence>MPSTYTCGTCRTSFESGRVNWSSPTCGPCEATARAQQRREGLSDARFMRQSPRGGVPRAPRGVPRRGPPGLRQLLPHHERHTWVEHHRVRADPIVELPPPSPAYLATASEPSESLSPALGAAAQLGPLVVALCLSRTLLYRPNGYTRSGQYAVVRPYLATFLSYLVRARARAEAGEGRRIQLVVYSAARSYNTLDLLQSIELFLRRLRSTPTGRTARLVATPRAGRTKRAPVVTSSSLCSVGSFSVSVARTTARTWSRSRASRGCGTRWASATRTGPRGPCSSMRTTRQRCVLS</sequence>
<organism evidence="2 3">
    <name type="scientific">Rhodotorula diobovata</name>
    <dbReference type="NCBI Taxonomy" id="5288"/>
    <lineage>
        <taxon>Eukaryota</taxon>
        <taxon>Fungi</taxon>
        <taxon>Dikarya</taxon>
        <taxon>Basidiomycota</taxon>
        <taxon>Pucciniomycotina</taxon>
        <taxon>Microbotryomycetes</taxon>
        <taxon>Sporidiobolales</taxon>
        <taxon>Sporidiobolaceae</taxon>
        <taxon>Rhodotorula</taxon>
    </lineage>
</organism>
<keyword evidence="3" id="KW-1185">Reference proteome</keyword>
<feature type="region of interest" description="Disordered" evidence="1">
    <location>
        <begin position="48"/>
        <end position="73"/>
    </location>
</feature>
<accession>A0A5C5FQL0</accession>
<dbReference type="Proteomes" id="UP000311382">
    <property type="component" value="Unassembled WGS sequence"/>
</dbReference>
<feature type="compositionally biased region" description="Low complexity" evidence="1">
    <location>
        <begin position="52"/>
        <end position="62"/>
    </location>
</feature>
<evidence type="ECO:0000256" key="1">
    <source>
        <dbReference type="SAM" id="MobiDB-lite"/>
    </source>
</evidence>
<gene>
    <name evidence="2" type="ORF">DMC30DRAFT_401902</name>
</gene>
<protein>
    <submittedName>
        <fullName evidence="2">Uncharacterized protein</fullName>
    </submittedName>
</protein>
<feature type="region of interest" description="Disordered" evidence="1">
    <location>
        <begin position="267"/>
        <end position="294"/>
    </location>
</feature>
<comment type="caution">
    <text evidence="2">The sequence shown here is derived from an EMBL/GenBank/DDBJ whole genome shotgun (WGS) entry which is preliminary data.</text>
</comment>
<name>A0A5C5FQL0_9BASI</name>
<evidence type="ECO:0000313" key="3">
    <source>
        <dbReference type="Proteomes" id="UP000311382"/>
    </source>
</evidence>
<dbReference type="AlphaFoldDB" id="A0A5C5FQL0"/>
<dbReference type="EMBL" id="SOZI01000116">
    <property type="protein sequence ID" value="TNY18925.1"/>
    <property type="molecule type" value="Genomic_DNA"/>
</dbReference>
<reference evidence="2 3" key="1">
    <citation type="submission" date="2019-03" db="EMBL/GenBank/DDBJ databases">
        <title>Rhodosporidium diobovatum UCD-FST 08-225 genome sequencing, assembly, and annotation.</title>
        <authorList>
            <person name="Fakankun I.U."/>
            <person name="Fristensky B."/>
            <person name="Levin D.B."/>
        </authorList>
    </citation>
    <scope>NUCLEOTIDE SEQUENCE [LARGE SCALE GENOMIC DNA]</scope>
    <source>
        <strain evidence="2 3">UCD-FST 08-225</strain>
    </source>
</reference>
<proteinExistence type="predicted"/>
<evidence type="ECO:0000313" key="2">
    <source>
        <dbReference type="EMBL" id="TNY18925.1"/>
    </source>
</evidence>